<reference evidence="3 4" key="1">
    <citation type="submission" date="2020-06" db="EMBL/GenBank/DDBJ databases">
        <authorList>
            <person name="Li R."/>
            <person name="Bekaert M."/>
        </authorList>
    </citation>
    <scope>NUCLEOTIDE SEQUENCE [LARGE SCALE GENOMIC DNA]</scope>
    <source>
        <strain evidence="4">wild</strain>
    </source>
</reference>
<name>A0A6J8CP46_MYTCO</name>
<evidence type="ECO:0000259" key="2">
    <source>
        <dbReference type="Pfam" id="PF12248"/>
    </source>
</evidence>
<dbReference type="PANTHER" id="PTHR36695:SF12">
    <property type="entry name" value="AGAP008648-PA"/>
    <property type="match status" value="1"/>
</dbReference>
<evidence type="ECO:0000313" key="3">
    <source>
        <dbReference type="EMBL" id="CAC5396722.1"/>
    </source>
</evidence>
<sequence>MLESRHIRNGLILFTYLQHEIFGGEISYSSPNSQRYILLSSLNITYINGLINFKVKSCNDVHFALISGQTEYDPLYEIVIGGWGNSKSVIRTSKQGSPVAQKSGSYLNCNEFVEFWITWNNVTITLGTGVKTFFNTGFLTWSLQSGLLSILDSGFYTAFGSTGEWIFYTQETTTEAIEVTTALSCMCPCIHNTSNTDSTNLTKEELMVILHDELQLIKNTLKIEKQFSSKYLRRLNSAPDNRTSSKSMGSVAVCIIFLPLSLSIISDIVKLHAYLKRKKVKLLKRRRH</sequence>
<keyword evidence="4" id="KW-1185">Reference proteome</keyword>
<keyword evidence="1" id="KW-0812">Transmembrane</keyword>
<dbReference type="PANTHER" id="PTHR36695">
    <property type="entry name" value="AGAP008648-PA"/>
    <property type="match status" value="1"/>
</dbReference>
<gene>
    <name evidence="3" type="ORF">MCOR_31243</name>
</gene>
<feature type="transmembrane region" description="Helical" evidence="1">
    <location>
        <begin position="248"/>
        <end position="269"/>
    </location>
</feature>
<dbReference type="Proteomes" id="UP000507470">
    <property type="component" value="Unassembled WGS sequence"/>
</dbReference>
<evidence type="ECO:0000313" key="4">
    <source>
        <dbReference type="Proteomes" id="UP000507470"/>
    </source>
</evidence>
<dbReference type="OrthoDB" id="6044186at2759"/>
<proteinExistence type="predicted"/>
<accession>A0A6J8CP46</accession>
<dbReference type="EMBL" id="CACVKT020005631">
    <property type="protein sequence ID" value="CAC5396722.1"/>
    <property type="molecule type" value="Genomic_DNA"/>
</dbReference>
<organism evidence="3 4">
    <name type="scientific">Mytilus coruscus</name>
    <name type="common">Sea mussel</name>
    <dbReference type="NCBI Taxonomy" id="42192"/>
    <lineage>
        <taxon>Eukaryota</taxon>
        <taxon>Metazoa</taxon>
        <taxon>Spiralia</taxon>
        <taxon>Lophotrochozoa</taxon>
        <taxon>Mollusca</taxon>
        <taxon>Bivalvia</taxon>
        <taxon>Autobranchia</taxon>
        <taxon>Pteriomorphia</taxon>
        <taxon>Mytilida</taxon>
        <taxon>Mytiloidea</taxon>
        <taxon>Mytilidae</taxon>
        <taxon>Mytilinae</taxon>
        <taxon>Mytilus</taxon>
    </lineage>
</organism>
<dbReference type="Pfam" id="PF12248">
    <property type="entry name" value="Methyltransf_FA"/>
    <property type="match status" value="1"/>
</dbReference>
<keyword evidence="1" id="KW-1133">Transmembrane helix</keyword>
<dbReference type="AlphaFoldDB" id="A0A6J8CP46"/>
<dbReference type="InterPro" id="IPR022041">
    <property type="entry name" value="Methyltransf_FA"/>
</dbReference>
<feature type="domain" description="Farnesoic acid O-methyl transferase" evidence="2">
    <location>
        <begin position="50"/>
        <end position="168"/>
    </location>
</feature>
<keyword evidence="1" id="KW-0472">Membrane</keyword>
<evidence type="ECO:0000256" key="1">
    <source>
        <dbReference type="SAM" id="Phobius"/>
    </source>
</evidence>
<protein>
    <recommendedName>
        <fullName evidence="2">Farnesoic acid O-methyl transferase domain-containing protein</fullName>
    </recommendedName>
</protein>